<proteinExistence type="predicted"/>
<gene>
    <name evidence="6" type="ORF">DCAF_LOCUS23003</name>
</gene>
<dbReference type="PANTHER" id="PTHR31044">
    <property type="entry name" value="BETA-1,3 GLUCANASE"/>
    <property type="match status" value="1"/>
</dbReference>
<feature type="region of interest" description="Disordered" evidence="4">
    <location>
        <begin position="263"/>
        <end position="310"/>
    </location>
</feature>
<dbReference type="Pfam" id="PF07983">
    <property type="entry name" value="X8"/>
    <property type="match status" value="1"/>
</dbReference>
<keyword evidence="2" id="KW-0325">Glycoprotein</keyword>
<dbReference type="InterPro" id="IPR012946">
    <property type="entry name" value="X8"/>
</dbReference>
<reference evidence="6 7" key="1">
    <citation type="submission" date="2024-01" db="EMBL/GenBank/DDBJ databases">
        <authorList>
            <person name="Waweru B."/>
        </authorList>
    </citation>
    <scope>NUCLEOTIDE SEQUENCE [LARGE SCALE GENOMIC DNA]</scope>
</reference>
<name>A0AAV1SGC0_9ROSI</name>
<evidence type="ECO:0000256" key="3">
    <source>
        <dbReference type="ARBA" id="ARBA00022729"/>
    </source>
</evidence>
<dbReference type="Gene3D" id="1.20.58.1040">
    <property type="match status" value="1"/>
</dbReference>
<evidence type="ECO:0000313" key="7">
    <source>
        <dbReference type="Proteomes" id="UP001314170"/>
    </source>
</evidence>
<dbReference type="Proteomes" id="UP001314170">
    <property type="component" value="Unassembled WGS sequence"/>
</dbReference>
<dbReference type="SMART" id="SM00768">
    <property type="entry name" value="X8"/>
    <property type="match status" value="1"/>
</dbReference>
<feature type="compositionally biased region" description="Low complexity" evidence="4">
    <location>
        <begin position="265"/>
        <end position="275"/>
    </location>
</feature>
<dbReference type="InterPro" id="IPR044788">
    <property type="entry name" value="X8_dom_prot"/>
</dbReference>
<evidence type="ECO:0000259" key="5">
    <source>
        <dbReference type="SMART" id="SM00768"/>
    </source>
</evidence>
<comment type="subcellular location">
    <subcellularLocation>
        <location evidence="1">Cell membrane</location>
        <topology evidence="1">Lipid-anchor</topology>
        <topology evidence="1">GPI-anchor</topology>
    </subcellularLocation>
</comment>
<dbReference type="EMBL" id="CAWUPB010001184">
    <property type="protein sequence ID" value="CAK7350275.1"/>
    <property type="molecule type" value="Genomic_DNA"/>
</dbReference>
<feature type="compositionally biased region" description="Pro residues" evidence="4">
    <location>
        <begin position="276"/>
        <end position="286"/>
    </location>
</feature>
<dbReference type="AlphaFoldDB" id="A0AAV1SGC0"/>
<evidence type="ECO:0000256" key="4">
    <source>
        <dbReference type="SAM" id="MobiDB-lite"/>
    </source>
</evidence>
<evidence type="ECO:0000256" key="2">
    <source>
        <dbReference type="ARBA" id="ARBA00022622"/>
    </source>
</evidence>
<comment type="caution">
    <text evidence="6">The sequence shown here is derived from an EMBL/GenBank/DDBJ whole genome shotgun (WGS) entry which is preliminary data.</text>
</comment>
<feature type="domain" description="X8" evidence="5">
    <location>
        <begin position="179"/>
        <end position="263"/>
    </location>
</feature>
<keyword evidence="2" id="KW-0336">GPI-anchor</keyword>
<evidence type="ECO:0000313" key="6">
    <source>
        <dbReference type="EMBL" id="CAK7350275.1"/>
    </source>
</evidence>
<dbReference type="PANTHER" id="PTHR31044:SF132">
    <property type="entry name" value="BETA-1,3 GLUCANASE"/>
    <property type="match status" value="1"/>
</dbReference>
<accession>A0AAV1SGC0</accession>
<feature type="compositionally biased region" description="Low complexity" evidence="4">
    <location>
        <begin position="287"/>
        <end position="296"/>
    </location>
</feature>
<organism evidence="6 7">
    <name type="scientific">Dovyalis caffra</name>
    <dbReference type="NCBI Taxonomy" id="77055"/>
    <lineage>
        <taxon>Eukaryota</taxon>
        <taxon>Viridiplantae</taxon>
        <taxon>Streptophyta</taxon>
        <taxon>Embryophyta</taxon>
        <taxon>Tracheophyta</taxon>
        <taxon>Spermatophyta</taxon>
        <taxon>Magnoliopsida</taxon>
        <taxon>eudicotyledons</taxon>
        <taxon>Gunneridae</taxon>
        <taxon>Pentapetalae</taxon>
        <taxon>rosids</taxon>
        <taxon>fabids</taxon>
        <taxon>Malpighiales</taxon>
        <taxon>Salicaceae</taxon>
        <taxon>Flacourtieae</taxon>
        <taxon>Dovyalis</taxon>
    </lineage>
</organism>
<sequence>MDRRKIGDNGDHAGEKLWMSAKKYVTMLELCYTPLKLPLVPAATLGRFRHSLLKFFHPNEAEHVAAEIPSSESIQKNKIVGDQENRILISYSVSTTQLDAATGGVPIINPTTPGTPIVNPVDSPPAPIGINPIPTTPPAGMMPPGGMMPPAGMTPPAGMMPPAGMNPPAATNPTSSGGSWCIASPGASQTALQVALDYACGYGGADCSAIQQGGSCYNPNTLHDHASYAFNSYYQKNPAPTSCAFGGTAQLTTTDPSTGNCHYASSTATTTSTSPPGNPTLTPPTPTMMTPTIASPGGPPTVYGVPEPTGQPSSATSISCSLLLLFSTTGIVGSLLATKHL</sequence>
<evidence type="ECO:0000256" key="1">
    <source>
        <dbReference type="ARBA" id="ARBA00004609"/>
    </source>
</evidence>
<dbReference type="FunFam" id="1.20.58.1040:FF:000007">
    <property type="entry name" value="PLASMODESMATA CALLOSE-BINDING PROTEIN 2"/>
    <property type="match status" value="1"/>
</dbReference>
<keyword evidence="2" id="KW-0449">Lipoprotein</keyword>
<keyword evidence="2" id="KW-0472">Membrane</keyword>
<dbReference type="GO" id="GO:0098552">
    <property type="term" value="C:side of membrane"/>
    <property type="evidence" value="ECO:0007669"/>
    <property type="project" value="UniProtKB-KW"/>
</dbReference>
<protein>
    <recommendedName>
        <fullName evidence="5">X8 domain-containing protein</fullName>
    </recommendedName>
</protein>
<keyword evidence="7" id="KW-1185">Reference proteome</keyword>
<keyword evidence="3" id="KW-0732">Signal</keyword>
<dbReference type="GO" id="GO:0009506">
    <property type="term" value="C:plasmodesma"/>
    <property type="evidence" value="ECO:0007669"/>
    <property type="project" value="UniProtKB-ARBA"/>
</dbReference>
<dbReference type="GO" id="GO:0005886">
    <property type="term" value="C:plasma membrane"/>
    <property type="evidence" value="ECO:0007669"/>
    <property type="project" value="UniProtKB-SubCell"/>
</dbReference>